<keyword evidence="3" id="KW-0410">Iron transport</keyword>
<protein>
    <recommendedName>
        <fullName evidence="9">ABC-type quaternary amine transporter</fullName>
        <ecNumber evidence="9">7.6.2.9</ecNumber>
    </recommendedName>
</protein>
<accession>A0A318K7U2</accession>
<dbReference type="Pfam" id="PF22443">
    <property type="entry name" value="FbpC-like_RD"/>
    <property type="match status" value="1"/>
</dbReference>
<dbReference type="EC" id="7.6.2.9" evidence="9"/>
<evidence type="ECO:0000256" key="2">
    <source>
        <dbReference type="ARBA" id="ARBA00022475"/>
    </source>
</evidence>
<keyword evidence="2" id="KW-1003">Cell membrane</keyword>
<dbReference type="Proteomes" id="UP000247569">
    <property type="component" value="Unassembled WGS sequence"/>
</dbReference>
<dbReference type="FunFam" id="3.40.50.300:FF:000425">
    <property type="entry name" value="Probable ABC transporter, ATP-binding subunit"/>
    <property type="match status" value="1"/>
</dbReference>
<dbReference type="SUPFAM" id="SSF50331">
    <property type="entry name" value="MOP-like"/>
    <property type="match status" value="1"/>
</dbReference>
<dbReference type="PANTHER" id="PTHR42781">
    <property type="entry name" value="SPERMIDINE/PUTRESCINE IMPORT ATP-BINDING PROTEIN POTA"/>
    <property type="match status" value="1"/>
</dbReference>
<keyword evidence="8" id="KW-0472">Membrane</keyword>
<evidence type="ECO:0000256" key="1">
    <source>
        <dbReference type="ARBA" id="ARBA00022448"/>
    </source>
</evidence>
<dbReference type="InterPro" id="IPR015853">
    <property type="entry name" value="ABC_transpr_FbpC"/>
</dbReference>
<keyword evidence="6" id="KW-0408">Iron</keyword>
<dbReference type="InterPro" id="IPR027417">
    <property type="entry name" value="P-loop_NTPase"/>
</dbReference>
<evidence type="ECO:0000256" key="4">
    <source>
        <dbReference type="ARBA" id="ARBA00022741"/>
    </source>
</evidence>
<dbReference type="InterPro" id="IPR003439">
    <property type="entry name" value="ABC_transporter-like_ATP-bd"/>
</dbReference>
<dbReference type="GO" id="GO:0043190">
    <property type="term" value="C:ATP-binding cassette (ABC) transporter complex"/>
    <property type="evidence" value="ECO:0007669"/>
    <property type="project" value="InterPro"/>
</dbReference>
<dbReference type="GO" id="GO:0016887">
    <property type="term" value="F:ATP hydrolysis activity"/>
    <property type="evidence" value="ECO:0007669"/>
    <property type="project" value="InterPro"/>
</dbReference>
<evidence type="ECO:0000256" key="6">
    <source>
        <dbReference type="ARBA" id="ARBA00023004"/>
    </source>
</evidence>
<dbReference type="Gene3D" id="2.40.50.450">
    <property type="match status" value="1"/>
</dbReference>
<evidence type="ECO:0000256" key="3">
    <source>
        <dbReference type="ARBA" id="ARBA00022496"/>
    </source>
</evidence>
<dbReference type="RefSeq" id="WP_040732326.1">
    <property type="nucleotide sequence ID" value="NZ_QJKF01000003.1"/>
</dbReference>
<dbReference type="InterPro" id="IPR003593">
    <property type="entry name" value="AAA+_ATPase"/>
</dbReference>
<dbReference type="InterPro" id="IPR017871">
    <property type="entry name" value="ABC_transporter-like_CS"/>
</dbReference>
<dbReference type="PANTHER" id="PTHR42781:SF4">
    <property type="entry name" value="SPERMIDINE_PUTRESCINE IMPORT ATP-BINDING PROTEIN POTA"/>
    <property type="match status" value="1"/>
</dbReference>
<evidence type="ECO:0000256" key="5">
    <source>
        <dbReference type="ARBA" id="ARBA00022840"/>
    </source>
</evidence>
<dbReference type="Pfam" id="PF00005">
    <property type="entry name" value="ABC_tran"/>
    <property type="match status" value="1"/>
</dbReference>
<evidence type="ECO:0000313" key="11">
    <source>
        <dbReference type="EMBL" id="PXX66292.1"/>
    </source>
</evidence>
<evidence type="ECO:0000256" key="9">
    <source>
        <dbReference type="ARBA" id="ARBA00066388"/>
    </source>
</evidence>
<feature type="domain" description="ABC transporter" evidence="10">
    <location>
        <begin position="4"/>
        <end position="239"/>
    </location>
</feature>
<sequence length="379" mass="40073">MSGLVVEDVSKTFGKHRVLGGVSLTVPDRTATAVVGSSGCGKTTLLRVIAGFEAPDAGTVTIGPKIVASDRFSVPPQRRNIGYVAQDGALFPHLTVGQNIAYGLRGGLTGRRGGRRRVEELLAMVSLDPSYAERRPHQLSGGQQQRVALARALARRPEVMLLDEPFSALDAGLRATTRQAVADTLRAAGMTSILVTHDQEEALSFAEQVAVMRDGQFTQVGAPEQVYAAPKDLFTARFLGDCVLLDAVVDGAVAKCALGRIPVQKSAPTGQVTIMVRPEQLVAHKVSHGEPDSGMVRDVEFRGADVILTIALDGRDDSALNGRDNAIPNSHDNAVRVRRASVAAPTAGSRVRLEVLGAAVAYAEPGKRTPKDGARTVLP</sequence>
<dbReference type="AlphaFoldDB" id="A0A318K7U2"/>
<keyword evidence="5 11" id="KW-0067">ATP-binding</keyword>
<dbReference type="EMBL" id="QJKF01000003">
    <property type="protein sequence ID" value="PXX66292.1"/>
    <property type="molecule type" value="Genomic_DNA"/>
</dbReference>
<evidence type="ECO:0000256" key="8">
    <source>
        <dbReference type="ARBA" id="ARBA00023136"/>
    </source>
</evidence>
<keyword evidence="4" id="KW-0547">Nucleotide-binding</keyword>
<dbReference type="PROSITE" id="PS50893">
    <property type="entry name" value="ABC_TRANSPORTER_2"/>
    <property type="match status" value="1"/>
</dbReference>
<dbReference type="GO" id="GO:0005524">
    <property type="term" value="F:ATP binding"/>
    <property type="evidence" value="ECO:0007669"/>
    <property type="project" value="UniProtKB-KW"/>
</dbReference>
<dbReference type="GO" id="GO:0015408">
    <property type="term" value="F:ABC-type ferric iron transporter activity"/>
    <property type="evidence" value="ECO:0007669"/>
    <property type="project" value="InterPro"/>
</dbReference>
<dbReference type="OrthoDB" id="9802264at2"/>
<proteinExistence type="predicted"/>
<dbReference type="GO" id="GO:0015418">
    <property type="term" value="F:ABC-type quaternary ammonium compound transporting activity"/>
    <property type="evidence" value="ECO:0007669"/>
    <property type="project" value="UniProtKB-EC"/>
</dbReference>
<evidence type="ECO:0000313" key="12">
    <source>
        <dbReference type="Proteomes" id="UP000247569"/>
    </source>
</evidence>
<evidence type="ECO:0000256" key="7">
    <source>
        <dbReference type="ARBA" id="ARBA00023065"/>
    </source>
</evidence>
<dbReference type="InterPro" id="IPR008995">
    <property type="entry name" value="Mo/tungstate-bd_C_term_dom"/>
</dbReference>
<dbReference type="Gene3D" id="3.40.50.300">
    <property type="entry name" value="P-loop containing nucleotide triphosphate hydrolases"/>
    <property type="match status" value="1"/>
</dbReference>
<dbReference type="CDD" id="cd03259">
    <property type="entry name" value="ABC_Carb_Solutes_like"/>
    <property type="match status" value="1"/>
</dbReference>
<organism evidence="11 12">
    <name type="scientific">Nocardia tenerifensis</name>
    <dbReference type="NCBI Taxonomy" id="228006"/>
    <lineage>
        <taxon>Bacteria</taxon>
        <taxon>Bacillati</taxon>
        <taxon>Actinomycetota</taxon>
        <taxon>Actinomycetes</taxon>
        <taxon>Mycobacteriales</taxon>
        <taxon>Nocardiaceae</taxon>
        <taxon>Nocardia</taxon>
    </lineage>
</organism>
<name>A0A318K7U2_9NOCA</name>
<keyword evidence="1" id="KW-0813">Transport</keyword>
<keyword evidence="12" id="KW-1185">Reference proteome</keyword>
<dbReference type="SMART" id="SM00382">
    <property type="entry name" value="AAA"/>
    <property type="match status" value="1"/>
</dbReference>
<gene>
    <name evidence="11" type="ORF">DFR70_10338</name>
</gene>
<reference evidence="11 12" key="1">
    <citation type="submission" date="2018-05" db="EMBL/GenBank/DDBJ databases">
        <title>Genomic Encyclopedia of Type Strains, Phase IV (KMG-IV): sequencing the most valuable type-strain genomes for metagenomic binning, comparative biology and taxonomic classification.</title>
        <authorList>
            <person name="Goeker M."/>
        </authorList>
    </citation>
    <scope>NUCLEOTIDE SEQUENCE [LARGE SCALE GENOMIC DNA]</scope>
    <source>
        <strain evidence="11 12">DSM 44704</strain>
    </source>
</reference>
<dbReference type="InterPro" id="IPR050093">
    <property type="entry name" value="ABC_SmlMolc_Importer"/>
</dbReference>
<keyword evidence="7" id="KW-0406">Ion transport</keyword>
<dbReference type="SUPFAM" id="SSF52540">
    <property type="entry name" value="P-loop containing nucleoside triphosphate hydrolases"/>
    <property type="match status" value="1"/>
</dbReference>
<comment type="caution">
    <text evidence="11">The sequence shown here is derived from an EMBL/GenBank/DDBJ whole genome shotgun (WGS) entry which is preliminary data.</text>
</comment>
<evidence type="ECO:0000259" key="10">
    <source>
        <dbReference type="PROSITE" id="PS50893"/>
    </source>
</evidence>
<dbReference type="PROSITE" id="PS00211">
    <property type="entry name" value="ABC_TRANSPORTER_1"/>
    <property type="match status" value="1"/>
</dbReference>
<dbReference type="InterPro" id="IPR055223">
    <property type="entry name" value="FbpC_RD"/>
</dbReference>